<dbReference type="OrthoDB" id="4826335at2"/>
<keyword evidence="1" id="KW-0805">Transcription regulation</keyword>
<gene>
    <name evidence="4" type="ORF">CHO01_34610</name>
    <name evidence="5" type="ORF">HNR08_003915</name>
</gene>
<dbReference type="PROSITE" id="PS50921">
    <property type="entry name" value="ANTAR"/>
    <property type="match status" value="1"/>
</dbReference>
<accession>A0A511FGG8</accession>
<keyword evidence="6" id="KW-1185">Reference proteome</keyword>
<feature type="domain" description="ANTAR" evidence="3">
    <location>
        <begin position="160"/>
        <end position="221"/>
    </location>
</feature>
<evidence type="ECO:0000313" key="6">
    <source>
        <dbReference type="Proteomes" id="UP000321723"/>
    </source>
</evidence>
<dbReference type="AlphaFoldDB" id="A0A511FGG8"/>
<dbReference type="InterPro" id="IPR011006">
    <property type="entry name" value="CheY-like_superfamily"/>
</dbReference>
<evidence type="ECO:0000313" key="5">
    <source>
        <dbReference type="EMBL" id="MBB5475179.1"/>
    </source>
</evidence>
<evidence type="ECO:0000259" key="3">
    <source>
        <dbReference type="PROSITE" id="PS50921"/>
    </source>
</evidence>
<evidence type="ECO:0000313" key="7">
    <source>
        <dbReference type="Proteomes" id="UP000564629"/>
    </source>
</evidence>
<proteinExistence type="predicted"/>
<dbReference type="Proteomes" id="UP000564629">
    <property type="component" value="Unassembled WGS sequence"/>
</dbReference>
<dbReference type="InterPro" id="IPR029016">
    <property type="entry name" value="GAF-like_dom_sf"/>
</dbReference>
<dbReference type="InterPro" id="IPR005561">
    <property type="entry name" value="ANTAR"/>
</dbReference>
<dbReference type="SMART" id="SM01012">
    <property type="entry name" value="ANTAR"/>
    <property type="match status" value="1"/>
</dbReference>
<protein>
    <submittedName>
        <fullName evidence="5">Plasmid stability protein</fullName>
    </submittedName>
</protein>
<evidence type="ECO:0000256" key="2">
    <source>
        <dbReference type="ARBA" id="ARBA00023163"/>
    </source>
</evidence>
<evidence type="ECO:0000256" key="1">
    <source>
        <dbReference type="ARBA" id="ARBA00023015"/>
    </source>
</evidence>
<keyword evidence="2" id="KW-0804">Transcription</keyword>
<comment type="caution">
    <text evidence="4">The sequence shown here is derived from an EMBL/GenBank/DDBJ whole genome shotgun (WGS) entry which is preliminary data.</text>
</comment>
<dbReference type="EMBL" id="JACHDN010000001">
    <property type="protein sequence ID" value="MBB5475179.1"/>
    <property type="molecule type" value="Genomic_DNA"/>
</dbReference>
<evidence type="ECO:0000313" key="4">
    <source>
        <dbReference type="EMBL" id="GEL48345.1"/>
    </source>
</evidence>
<reference evidence="4 6" key="1">
    <citation type="submission" date="2019-07" db="EMBL/GenBank/DDBJ databases">
        <title>Whole genome shotgun sequence of Cellulomonas hominis NBRC 16055.</title>
        <authorList>
            <person name="Hosoyama A."/>
            <person name="Uohara A."/>
            <person name="Ohji S."/>
            <person name="Ichikawa N."/>
        </authorList>
    </citation>
    <scope>NUCLEOTIDE SEQUENCE [LARGE SCALE GENOMIC DNA]</scope>
    <source>
        <strain evidence="4 6">NBRC 16055</strain>
    </source>
</reference>
<reference evidence="5 7" key="2">
    <citation type="submission" date="2020-08" db="EMBL/GenBank/DDBJ databases">
        <title>Sequencing the genomes of 1000 actinobacteria strains.</title>
        <authorList>
            <person name="Klenk H.-P."/>
        </authorList>
    </citation>
    <scope>NUCLEOTIDE SEQUENCE [LARGE SCALE GENOMIC DNA]</scope>
    <source>
        <strain evidence="5 7">DSM 9581</strain>
    </source>
</reference>
<dbReference type="RefSeq" id="WP_146840304.1">
    <property type="nucleotide sequence ID" value="NZ_BJVQ01000074.1"/>
</dbReference>
<sequence length="242" mass="24441">MTEGRAATPGSEPERSVRAMLDDLVRSASAATGAAAEATVRVRRRDGDRGLAAVGDRAAACDGVGDRAGGAAPWRALLDEPGEVVLPDLAEASAWPGWRDAAVAAGFGSAVVVAAEVPRGGRVALSLYLDAPGAAGPAEVRRAAGFAGQVASLIALHSSIPVRPAPAPAVLSARRSRAGIEQAVGALMEVRGCPEDEARHVLAVLAAEQGRSVEAVAASVVEHAARSVRTARPAPHAEALPD</sequence>
<name>A0A511FGG8_9CELL</name>
<dbReference type="Pfam" id="PF03861">
    <property type="entry name" value="ANTAR"/>
    <property type="match status" value="1"/>
</dbReference>
<dbReference type="InterPro" id="IPR036388">
    <property type="entry name" value="WH-like_DNA-bd_sf"/>
</dbReference>
<dbReference type="GO" id="GO:0003723">
    <property type="term" value="F:RNA binding"/>
    <property type="evidence" value="ECO:0007669"/>
    <property type="project" value="InterPro"/>
</dbReference>
<dbReference type="EMBL" id="BJVQ01000074">
    <property type="protein sequence ID" value="GEL48345.1"/>
    <property type="molecule type" value="Genomic_DNA"/>
</dbReference>
<dbReference type="Proteomes" id="UP000321723">
    <property type="component" value="Unassembled WGS sequence"/>
</dbReference>
<dbReference type="Gene3D" id="1.10.10.10">
    <property type="entry name" value="Winged helix-like DNA-binding domain superfamily/Winged helix DNA-binding domain"/>
    <property type="match status" value="1"/>
</dbReference>
<dbReference type="Gene3D" id="3.30.450.40">
    <property type="match status" value="1"/>
</dbReference>
<dbReference type="SUPFAM" id="SSF52172">
    <property type="entry name" value="CheY-like"/>
    <property type="match status" value="1"/>
</dbReference>
<organism evidence="4 6">
    <name type="scientific">Cellulomonas hominis</name>
    <dbReference type="NCBI Taxonomy" id="156981"/>
    <lineage>
        <taxon>Bacteria</taxon>
        <taxon>Bacillati</taxon>
        <taxon>Actinomycetota</taxon>
        <taxon>Actinomycetes</taxon>
        <taxon>Micrococcales</taxon>
        <taxon>Cellulomonadaceae</taxon>
        <taxon>Cellulomonas</taxon>
    </lineage>
</organism>